<dbReference type="RefSeq" id="WP_005528234.1">
    <property type="nucleotide sequence ID" value="NZ_CP050463.1"/>
</dbReference>
<dbReference type="EMBL" id="CP050467">
    <property type="protein sequence ID" value="UTZ25405.1"/>
    <property type="molecule type" value="Genomic_DNA"/>
</dbReference>
<evidence type="ECO:0000313" key="5">
    <source>
        <dbReference type="Proteomes" id="UP001059912"/>
    </source>
</evidence>
<dbReference type="EMBL" id="CP050470">
    <property type="protein sequence ID" value="UTZ30998.1"/>
    <property type="molecule type" value="Genomic_DNA"/>
</dbReference>
<dbReference type="Proteomes" id="UP001058687">
    <property type="component" value="Chromosome 1"/>
</dbReference>
<evidence type="ECO:0000313" key="4">
    <source>
        <dbReference type="Proteomes" id="UP001058687"/>
    </source>
</evidence>
<dbReference type="AlphaFoldDB" id="A0AAE9SMQ3"/>
<name>A0AAE9SMQ3_9VIBR</name>
<protein>
    <recommendedName>
        <fullName evidence="1">ASCH domain-containing protein</fullName>
    </recommendedName>
</protein>
<evidence type="ECO:0000313" key="3">
    <source>
        <dbReference type="EMBL" id="UTZ30998.1"/>
    </source>
</evidence>
<reference evidence="2" key="1">
    <citation type="submission" date="2020-03" db="EMBL/GenBank/DDBJ databases">
        <title>Five strains of Vibrio campbellii isolated from Mariana Trench.</title>
        <authorList>
            <person name="Liang J."/>
            <person name="Zhang X.-H."/>
        </authorList>
    </citation>
    <scope>NUCLEOTIDE SEQUENCE</scope>
    <source>
        <strain evidence="3">LJC013</strain>
        <strain evidence="2">LJC014</strain>
    </source>
</reference>
<feature type="domain" description="ASCH" evidence="1">
    <location>
        <begin position="6"/>
        <end position="129"/>
    </location>
</feature>
<dbReference type="InterPro" id="IPR015947">
    <property type="entry name" value="PUA-like_sf"/>
</dbReference>
<gene>
    <name evidence="2" type="ORF">HB761_00810</name>
    <name evidence="3" type="ORF">HB762_06165</name>
</gene>
<proteinExistence type="predicted"/>
<organism evidence="2 4">
    <name type="scientific">Vibrio campbellii</name>
    <dbReference type="NCBI Taxonomy" id="680"/>
    <lineage>
        <taxon>Bacteria</taxon>
        <taxon>Pseudomonadati</taxon>
        <taxon>Pseudomonadota</taxon>
        <taxon>Gammaproteobacteria</taxon>
        <taxon>Vibrionales</taxon>
        <taxon>Vibrionaceae</taxon>
        <taxon>Vibrio</taxon>
    </lineage>
</organism>
<dbReference type="SUPFAM" id="SSF88697">
    <property type="entry name" value="PUA domain-like"/>
    <property type="match status" value="1"/>
</dbReference>
<evidence type="ECO:0000313" key="2">
    <source>
        <dbReference type="EMBL" id="UTZ25405.1"/>
    </source>
</evidence>
<dbReference type="SMART" id="SM01022">
    <property type="entry name" value="ASCH"/>
    <property type="match status" value="1"/>
</dbReference>
<dbReference type="Proteomes" id="UP001059912">
    <property type="component" value="Chromosome 1"/>
</dbReference>
<evidence type="ECO:0000259" key="1">
    <source>
        <dbReference type="SMART" id="SM01022"/>
    </source>
</evidence>
<dbReference type="Gene3D" id="2.30.130.30">
    <property type="entry name" value="Hypothetical protein"/>
    <property type="match status" value="1"/>
</dbReference>
<dbReference type="InterPro" id="IPR007374">
    <property type="entry name" value="ASCH_domain"/>
</dbReference>
<accession>A0AAE9SMQ3</accession>
<sequence>MRTFSLEIYQAPLNAIITGKKKVEIRTNNSYESVAYDKLKAGDQIAFQVISGPPFVGLEIIKPDALTVEVLDVRHYKNPRELLVSEGLEVLSTLCSTLDEGVELLFSFHEYREMIPIHGIFAIEIRVLDSMQTQNI</sequence>
<keyword evidence="5" id="KW-1185">Reference proteome</keyword>